<accession>A0ABQ6BH32</accession>
<dbReference type="Proteomes" id="UP001156905">
    <property type="component" value="Unassembled WGS sequence"/>
</dbReference>
<dbReference type="EMBL" id="BSOW01000075">
    <property type="protein sequence ID" value="GLR92245.1"/>
    <property type="molecule type" value="Genomic_DNA"/>
</dbReference>
<keyword evidence="2" id="KW-1185">Reference proteome</keyword>
<reference evidence="2" key="1">
    <citation type="journal article" date="2019" name="Int. J. Syst. Evol. Microbiol.">
        <title>The Global Catalogue of Microorganisms (GCM) 10K type strain sequencing project: providing services to taxonomists for standard genome sequencing and annotation.</title>
        <authorList>
            <consortium name="The Broad Institute Genomics Platform"/>
            <consortium name="The Broad Institute Genome Sequencing Center for Infectious Disease"/>
            <person name="Wu L."/>
            <person name="Ma J."/>
        </authorList>
    </citation>
    <scope>NUCLEOTIDE SEQUENCE [LARGE SCALE GENOMIC DNA]</scope>
    <source>
        <strain evidence="2">NBRC 102520</strain>
    </source>
</reference>
<protein>
    <submittedName>
        <fullName evidence="1">Uncharacterized protein</fullName>
    </submittedName>
</protein>
<gene>
    <name evidence="1" type="ORF">GCM10007857_89660</name>
</gene>
<comment type="caution">
    <text evidence="1">The sequence shown here is derived from an EMBL/GenBank/DDBJ whole genome shotgun (WGS) entry which is preliminary data.</text>
</comment>
<proteinExistence type="predicted"/>
<evidence type="ECO:0000313" key="1">
    <source>
        <dbReference type="EMBL" id="GLR92245.1"/>
    </source>
</evidence>
<organism evidence="1 2">
    <name type="scientific">Bradyrhizobium iriomotense</name>
    <dbReference type="NCBI Taxonomy" id="441950"/>
    <lineage>
        <taxon>Bacteria</taxon>
        <taxon>Pseudomonadati</taxon>
        <taxon>Pseudomonadota</taxon>
        <taxon>Alphaproteobacteria</taxon>
        <taxon>Hyphomicrobiales</taxon>
        <taxon>Nitrobacteraceae</taxon>
        <taxon>Bradyrhizobium</taxon>
    </lineage>
</organism>
<name>A0ABQ6BH32_9BRAD</name>
<sequence length="136" mass="14961">MVPSGLHLRRPDGPAFGIPIDFGPFHLVDHARARDRQCIDPKGITDHVAKSGLLPWRHDQSEKTSHILRLSDAGPWCRDVDSELLLAGTERIVAIAFEVGVVADLFTDTVNSVMGLQPAFSLHRPKEGEHVEALDV</sequence>
<evidence type="ECO:0000313" key="2">
    <source>
        <dbReference type="Proteomes" id="UP001156905"/>
    </source>
</evidence>